<dbReference type="InterPro" id="IPR037523">
    <property type="entry name" value="VOC_core"/>
</dbReference>
<organism evidence="2">
    <name type="scientific">uncultured Solirubrobacteraceae bacterium</name>
    <dbReference type="NCBI Taxonomy" id="1162706"/>
    <lineage>
        <taxon>Bacteria</taxon>
        <taxon>Bacillati</taxon>
        <taxon>Actinomycetota</taxon>
        <taxon>Thermoleophilia</taxon>
        <taxon>Solirubrobacterales</taxon>
        <taxon>Solirubrobacteraceae</taxon>
        <taxon>environmental samples</taxon>
    </lineage>
</organism>
<dbReference type="InterPro" id="IPR004360">
    <property type="entry name" value="Glyas_Fos-R_dOase_dom"/>
</dbReference>
<dbReference type="AlphaFoldDB" id="A0A6J4SI33"/>
<dbReference type="InterPro" id="IPR052537">
    <property type="entry name" value="Extradiol_RC_dioxygenase"/>
</dbReference>
<gene>
    <name evidence="2" type="ORF">AVDCRST_MAG67-1522</name>
</gene>
<reference evidence="2" key="1">
    <citation type="submission" date="2020-02" db="EMBL/GenBank/DDBJ databases">
        <authorList>
            <person name="Meier V. D."/>
        </authorList>
    </citation>
    <scope>NUCLEOTIDE SEQUENCE</scope>
    <source>
        <strain evidence="2">AVDCRST_MAG67</strain>
    </source>
</reference>
<dbReference type="Gene3D" id="3.10.180.10">
    <property type="entry name" value="2,3-Dihydroxybiphenyl 1,2-Dioxygenase, domain 1"/>
    <property type="match status" value="2"/>
</dbReference>
<name>A0A6J4SI33_9ACTN</name>
<dbReference type="PROSITE" id="PS51819">
    <property type="entry name" value="VOC"/>
    <property type="match status" value="2"/>
</dbReference>
<dbReference type="PANTHER" id="PTHR36110">
    <property type="entry name" value="RING-CLEAVING DIOXYGENASE MHQE-RELATED"/>
    <property type="match status" value="1"/>
</dbReference>
<dbReference type="EMBL" id="CADCVQ010000069">
    <property type="protein sequence ID" value="CAA9494068.1"/>
    <property type="molecule type" value="Genomic_DNA"/>
</dbReference>
<protein>
    <submittedName>
        <fullName evidence="2">Glyoxalase family protein</fullName>
    </submittedName>
</protein>
<dbReference type="SUPFAM" id="SSF54593">
    <property type="entry name" value="Glyoxalase/Bleomycin resistance protein/Dihydroxybiphenyl dioxygenase"/>
    <property type="match status" value="1"/>
</dbReference>
<sequence>MKLDGLHHITAITGDAPRNVDFYTRVLGLRMTAKTVNQDDPTVYHLFYGDENAQPGADLTFFEYPGAMRGRPGAGMVHRVVWRVASSEAIDFWVARLGDDGVETQRLDGGGLLFADPEGLDHELVVDDSGDEPLIAEHPEIAAALALQGFEGVRAYSAHPAGSALVLEQLMGATRREDEDEGETFELRGERRGGWIAWDPAPDAPGRQSAGTVHHIAWGTTDADMQSWIDRVTNAGIPNSGYVDRHYFHSLYFREPGGVLYELATREPGFTVDGPVQGLGTKLILPPFLEPRREQIAARLTPLPDPRASWKAAAESQS</sequence>
<evidence type="ECO:0000313" key="2">
    <source>
        <dbReference type="EMBL" id="CAA9494068.1"/>
    </source>
</evidence>
<feature type="domain" description="VOC" evidence="1">
    <location>
        <begin position="5"/>
        <end position="127"/>
    </location>
</feature>
<proteinExistence type="predicted"/>
<dbReference type="InterPro" id="IPR029068">
    <property type="entry name" value="Glyas_Bleomycin-R_OHBP_Dase"/>
</dbReference>
<feature type="domain" description="VOC" evidence="1">
    <location>
        <begin position="149"/>
        <end position="266"/>
    </location>
</feature>
<accession>A0A6J4SI33</accession>
<evidence type="ECO:0000259" key="1">
    <source>
        <dbReference type="PROSITE" id="PS51819"/>
    </source>
</evidence>
<dbReference type="PANTHER" id="PTHR36110:SF4">
    <property type="entry name" value="RING-CLEAVING DIOXYGENASE MHQA-RELATED"/>
    <property type="match status" value="1"/>
</dbReference>
<dbReference type="Pfam" id="PF00903">
    <property type="entry name" value="Glyoxalase"/>
    <property type="match status" value="2"/>
</dbReference>